<evidence type="ECO:0000313" key="2">
    <source>
        <dbReference type="Proteomes" id="UP000444174"/>
    </source>
</evidence>
<dbReference type="PIRSF" id="PIRSF009151">
    <property type="entry name" value="DUF779"/>
    <property type="match status" value="1"/>
</dbReference>
<dbReference type="Pfam" id="PF05610">
    <property type="entry name" value="DUF779"/>
    <property type="match status" value="1"/>
</dbReference>
<name>A0A843YG08_9RHOB</name>
<gene>
    <name evidence="1" type="ORF">GFB49_15150</name>
</gene>
<dbReference type="AlphaFoldDB" id="A0A843YG08"/>
<proteinExistence type="predicted"/>
<keyword evidence="2" id="KW-1185">Reference proteome</keyword>
<organism evidence="1 2">
    <name type="scientific">Tritonibacter litoralis</name>
    <dbReference type="NCBI Taxonomy" id="2662264"/>
    <lineage>
        <taxon>Bacteria</taxon>
        <taxon>Pseudomonadati</taxon>
        <taxon>Pseudomonadota</taxon>
        <taxon>Alphaproteobacteria</taxon>
        <taxon>Rhodobacterales</taxon>
        <taxon>Paracoccaceae</taxon>
        <taxon>Tritonibacter</taxon>
    </lineage>
</organism>
<dbReference type="InterPro" id="IPR008497">
    <property type="entry name" value="DUF779"/>
</dbReference>
<dbReference type="Proteomes" id="UP000444174">
    <property type="component" value="Unassembled WGS sequence"/>
</dbReference>
<protein>
    <submittedName>
        <fullName evidence="1">DUF779 domain-containing protein</fullName>
    </submittedName>
</protein>
<reference evidence="1 2" key="1">
    <citation type="submission" date="2019-10" db="EMBL/GenBank/DDBJ databases">
        <title>Epibacterium sp. nov., isolated from seawater.</title>
        <authorList>
            <person name="Zhang X."/>
            <person name="Li N."/>
        </authorList>
    </citation>
    <scope>NUCLEOTIDE SEQUENCE [LARGE SCALE GENOMIC DNA]</scope>
    <source>
        <strain evidence="1 2">SM1979</strain>
    </source>
</reference>
<dbReference type="RefSeq" id="WP_153216777.1">
    <property type="nucleotide sequence ID" value="NZ_WIBF01000010.1"/>
</dbReference>
<sequence>MTHTPEKIVITDAARTLLTELRAEYGEVVFQLSAGCCDGSGAMCFRKDSAFIGSQDIQLGEADGAGVWASPSIAGIWENSQLILDAGPGSGDGFSLDNGRTTRFLTKARILNPGA</sequence>
<comment type="caution">
    <text evidence="1">The sequence shown here is derived from an EMBL/GenBank/DDBJ whole genome shotgun (WGS) entry which is preliminary data.</text>
</comment>
<evidence type="ECO:0000313" key="1">
    <source>
        <dbReference type="EMBL" id="MQQ09801.1"/>
    </source>
</evidence>
<accession>A0A843YG08</accession>
<dbReference type="EMBL" id="WIBF01000010">
    <property type="protein sequence ID" value="MQQ09801.1"/>
    <property type="molecule type" value="Genomic_DNA"/>
</dbReference>